<dbReference type="GO" id="GO:0032259">
    <property type="term" value="P:methylation"/>
    <property type="evidence" value="ECO:0007669"/>
    <property type="project" value="UniProtKB-KW"/>
</dbReference>
<accession>A0A8K0Y1A2</accession>
<feature type="domain" description="Methyltransferase type 11" evidence="1">
    <location>
        <begin position="189"/>
        <end position="256"/>
    </location>
</feature>
<comment type="caution">
    <text evidence="2">The sequence shown here is derived from an EMBL/GenBank/DDBJ whole genome shotgun (WGS) entry which is preliminary data.</text>
</comment>
<dbReference type="SUPFAM" id="SSF53335">
    <property type="entry name" value="S-adenosyl-L-methionine-dependent methyltransferases"/>
    <property type="match status" value="1"/>
</dbReference>
<protein>
    <submittedName>
        <fullName evidence="2">Methyltransferase domain-containing protein</fullName>
    </submittedName>
</protein>
<evidence type="ECO:0000259" key="1">
    <source>
        <dbReference type="Pfam" id="PF08241"/>
    </source>
</evidence>
<dbReference type="Gene3D" id="3.40.50.150">
    <property type="entry name" value="Vaccinia Virus protein VP39"/>
    <property type="match status" value="1"/>
</dbReference>
<keyword evidence="2" id="KW-0808">Transferase</keyword>
<dbReference type="AlphaFoldDB" id="A0A8K0Y1A2"/>
<organism evidence="2 3">
    <name type="scientific">Szabonella alba</name>
    <dbReference type="NCBI Taxonomy" id="2804194"/>
    <lineage>
        <taxon>Bacteria</taxon>
        <taxon>Pseudomonadati</taxon>
        <taxon>Pseudomonadota</taxon>
        <taxon>Alphaproteobacteria</taxon>
        <taxon>Rhodobacterales</taxon>
        <taxon>Paracoccaceae</taxon>
        <taxon>Szabonella</taxon>
    </lineage>
</organism>
<dbReference type="Proteomes" id="UP000648908">
    <property type="component" value="Unassembled WGS sequence"/>
</dbReference>
<dbReference type="InterPro" id="IPR029063">
    <property type="entry name" value="SAM-dependent_MTases_sf"/>
</dbReference>
<dbReference type="CDD" id="cd02440">
    <property type="entry name" value="AdoMet_MTases"/>
    <property type="match status" value="1"/>
</dbReference>
<keyword evidence="2" id="KW-0489">Methyltransferase</keyword>
<gene>
    <name evidence="2" type="ORF">JL811_17875</name>
</gene>
<sequence length="359" mass="39620">MAVLTDTRRHADLREAELAQIAGLILAQLARRRPARRGLAGLLDRFDRKVLDLRASLSKFERQFRSEGGERSKDRAEIEEKRHFKRLRQRLHAAARISDALRLVQKGAEWPLYPHLPPRHDLTGSRIAALDGALMTLHRMVNPAPQSQVAGDLGCYPDIPFNAAGFITHAHAALRVALALRPGRGLRFLDVGCGGGMKVLLASGLFAQAEGFDYDPAYVEAAAGAFHRMGAARCAAFHANALTFADYDRYDVIYFFQPMADPDSLRALEDRVIAGARPGTVIMAPYQRFHARRADLGCARIEDAVYVTGIVAEEAGALAQEARRIGPDILPPDRHILPAAPDWLRDLWRAAADNGYLPD</sequence>
<keyword evidence="3" id="KW-1185">Reference proteome</keyword>
<dbReference type="Pfam" id="PF08241">
    <property type="entry name" value="Methyltransf_11"/>
    <property type="match status" value="1"/>
</dbReference>
<dbReference type="InterPro" id="IPR013216">
    <property type="entry name" value="Methyltransf_11"/>
</dbReference>
<evidence type="ECO:0000313" key="3">
    <source>
        <dbReference type="Proteomes" id="UP000648908"/>
    </source>
</evidence>
<evidence type="ECO:0000313" key="2">
    <source>
        <dbReference type="EMBL" id="MBL4919095.1"/>
    </source>
</evidence>
<dbReference type="RefSeq" id="WP_202690073.1">
    <property type="nucleotide sequence ID" value="NZ_JAESVN010000012.1"/>
</dbReference>
<dbReference type="GO" id="GO:0008757">
    <property type="term" value="F:S-adenosylmethionine-dependent methyltransferase activity"/>
    <property type="evidence" value="ECO:0007669"/>
    <property type="project" value="InterPro"/>
</dbReference>
<dbReference type="EMBL" id="JAESVN010000012">
    <property type="protein sequence ID" value="MBL4919095.1"/>
    <property type="molecule type" value="Genomic_DNA"/>
</dbReference>
<name>A0A8K0Y1A2_9RHOB</name>
<reference evidence="2" key="1">
    <citation type="submission" date="2021-01" db="EMBL/GenBank/DDBJ databases">
        <title>Tabrizicola alba sp. nov. a motile alkaliphilic bacterium isolated from a soda lake.</title>
        <authorList>
            <person name="Szuroczki S."/>
            <person name="Abbaszade G."/>
            <person name="Schumann P."/>
            <person name="Toth E."/>
        </authorList>
    </citation>
    <scope>NUCLEOTIDE SEQUENCE</scope>
    <source>
        <strain evidence="2">DMG-N-6</strain>
    </source>
</reference>
<proteinExistence type="predicted"/>